<feature type="coiled-coil region" evidence="1">
    <location>
        <begin position="201"/>
        <end position="228"/>
    </location>
</feature>
<dbReference type="AlphaFoldDB" id="A0A1H2EPF2"/>
<protein>
    <recommendedName>
        <fullName evidence="4">ParB-like nuclease domain-containing protein</fullName>
    </recommendedName>
</protein>
<accession>A0A1H2EPF2</accession>
<sequence>MIQTKTYKTDLTKLKLLDGNPRYMTPAQFKRLVKNLENDGVLTSAPLIYQNEVLSGNHRVQAAIAAGIIEADVIEIISLLTESEKKAIALSHNAIAGQDNLSLLQEYYDSLDSFLKEYSGLTDDIFKVEELDISTLSVGAPKYQQLNLLFLPEEMDVFMELVKNIGKKQESVNLCGKIDDFDQFFEAVTQTKKVMNIHNSAVALRTMAQLTMERLEEIEKESAAVETNEQ</sequence>
<evidence type="ECO:0000313" key="2">
    <source>
        <dbReference type="EMBL" id="SDT96909.1"/>
    </source>
</evidence>
<dbReference type="Proteomes" id="UP000182882">
    <property type="component" value="Unassembled WGS sequence"/>
</dbReference>
<organism evidence="2 3">
    <name type="scientific">Nitrosomonas ureae</name>
    <dbReference type="NCBI Taxonomy" id="44577"/>
    <lineage>
        <taxon>Bacteria</taxon>
        <taxon>Pseudomonadati</taxon>
        <taxon>Pseudomonadota</taxon>
        <taxon>Betaproteobacteria</taxon>
        <taxon>Nitrosomonadales</taxon>
        <taxon>Nitrosomonadaceae</taxon>
        <taxon>Nitrosomonas</taxon>
    </lineage>
</organism>
<keyword evidence="3" id="KW-1185">Reference proteome</keyword>
<keyword evidence="1" id="KW-0175">Coiled coil</keyword>
<evidence type="ECO:0008006" key="4">
    <source>
        <dbReference type="Google" id="ProtNLM"/>
    </source>
</evidence>
<reference evidence="3" key="1">
    <citation type="submission" date="2016-10" db="EMBL/GenBank/DDBJ databases">
        <authorList>
            <person name="Varghese N."/>
            <person name="Submissions S."/>
        </authorList>
    </citation>
    <scope>NUCLEOTIDE SEQUENCE [LARGE SCALE GENOMIC DNA]</scope>
    <source>
        <strain evidence="3">Nm10</strain>
    </source>
</reference>
<evidence type="ECO:0000313" key="3">
    <source>
        <dbReference type="Proteomes" id="UP000182882"/>
    </source>
</evidence>
<dbReference type="Gene3D" id="3.90.1530.10">
    <property type="entry name" value="Conserved hypothetical protein from pyrococcus furiosus pfu- 392566-001, ParB domain"/>
    <property type="match status" value="1"/>
</dbReference>
<dbReference type="EMBL" id="FNLN01000014">
    <property type="protein sequence ID" value="SDT96909.1"/>
    <property type="molecule type" value="Genomic_DNA"/>
</dbReference>
<dbReference type="InterPro" id="IPR036086">
    <property type="entry name" value="ParB/Sulfiredoxin_sf"/>
</dbReference>
<proteinExistence type="predicted"/>
<name>A0A1H2EPF2_9PROT</name>
<dbReference type="SUPFAM" id="SSF110849">
    <property type="entry name" value="ParB/Sulfiredoxin"/>
    <property type="match status" value="1"/>
</dbReference>
<gene>
    <name evidence="2" type="ORF">SAMN05216406_11447</name>
</gene>
<evidence type="ECO:0000256" key="1">
    <source>
        <dbReference type="SAM" id="Coils"/>
    </source>
</evidence>